<sequence>MTWTSPASATDSLRRSTVASQDVWFLSGATRGEEEVRHIPVDENPFVVGRKPGVALSLHFQTVSGHHASLWVENGELFVKDLDSTNGTYVNGTRIDRPTPVCEEDLVHFAEAPFRVRRQSATGFSCGTIAENVCDQALALVQFDRLMSQRLVVPHFQLILDLRNRASVGFEVLGRGRVFGLESVGAMFQAAEQLNLEVELSRLLRWEGVRVGRDLPERPTLYVNTHPKEMADEGLIESLGKLREMAGNTPLVLEIHEASVTEPAMMKKLHARLKDLGMQLAYDDFGAGQARLAELIEARPDCLKFDISLIRGIDQADPHRYQMLETLVRMVRDLDIVALAEGIETPEEAQACEDIGFDLAQGFYFGRPAPA</sequence>
<proteinExistence type="predicted"/>
<dbReference type="SUPFAM" id="SSF49879">
    <property type="entry name" value="SMAD/FHA domain"/>
    <property type="match status" value="1"/>
</dbReference>
<evidence type="ECO:0000259" key="2">
    <source>
        <dbReference type="PROSITE" id="PS50883"/>
    </source>
</evidence>
<name>A0A5B9R0V3_9BACT</name>
<evidence type="ECO:0000313" key="3">
    <source>
        <dbReference type="EMBL" id="QEG43395.1"/>
    </source>
</evidence>
<feature type="domain" description="EAL" evidence="2">
    <location>
        <begin position="136"/>
        <end position="371"/>
    </location>
</feature>
<dbReference type="Gene3D" id="3.20.20.450">
    <property type="entry name" value="EAL domain"/>
    <property type="match status" value="1"/>
</dbReference>
<keyword evidence="4" id="KW-1185">Reference proteome</keyword>
<dbReference type="CDD" id="cd01948">
    <property type="entry name" value="EAL"/>
    <property type="match status" value="1"/>
</dbReference>
<dbReference type="InterPro" id="IPR000253">
    <property type="entry name" value="FHA_dom"/>
</dbReference>
<dbReference type="Pfam" id="PF00498">
    <property type="entry name" value="FHA"/>
    <property type="match status" value="1"/>
</dbReference>
<gene>
    <name evidence="3" type="primary">adrB</name>
    <name evidence="3" type="ORF">UC8_54440</name>
</gene>
<dbReference type="SUPFAM" id="SSF141868">
    <property type="entry name" value="EAL domain-like"/>
    <property type="match status" value="1"/>
</dbReference>
<dbReference type="PROSITE" id="PS50883">
    <property type="entry name" value="EAL"/>
    <property type="match status" value="1"/>
</dbReference>
<accession>A0A5B9R0V3</accession>
<dbReference type="SMART" id="SM00052">
    <property type="entry name" value="EAL"/>
    <property type="match status" value="1"/>
</dbReference>
<keyword evidence="3" id="KW-0378">Hydrolase</keyword>
<dbReference type="PANTHER" id="PTHR33121:SF76">
    <property type="entry name" value="SIGNALING PROTEIN"/>
    <property type="match status" value="1"/>
</dbReference>
<dbReference type="Gene3D" id="2.60.200.20">
    <property type="match status" value="1"/>
</dbReference>
<evidence type="ECO:0000259" key="1">
    <source>
        <dbReference type="PROSITE" id="PS50006"/>
    </source>
</evidence>
<dbReference type="EMBL" id="CP042914">
    <property type="protein sequence ID" value="QEG43395.1"/>
    <property type="molecule type" value="Genomic_DNA"/>
</dbReference>
<dbReference type="AlphaFoldDB" id="A0A5B9R0V3"/>
<dbReference type="GO" id="GO:0071111">
    <property type="term" value="F:cyclic-guanylate-specific phosphodiesterase activity"/>
    <property type="evidence" value="ECO:0007669"/>
    <property type="project" value="UniProtKB-EC"/>
</dbReference>
<dbReference type="InterPro" id="IPR035919">
    <property type="entry name" value="EAL_sf"/>
</dbReference>
<dbReference type="SMART" id="SM00240">
    <property type="entry name" value="FHA"/>
    <property type="match status" value="1"/>
</dbReference>
<dbReference type="OrthoDB" id="9813903at2"/>
<organism evidence="3 4">
    <name type="scientific">Roseimaritima ulvae</name>
    <dbReference type="NCBI Taxonomy" id="980254"/>
    <lineage>
        <taxon>Bacteria</taxon>
        <taxon>Pseudomonadati</taxon>
        <taxon>Planctomycetota</taxon>
        <taxon>Planctomycetia</taxon>
        <taxon>Pirellulales</taxon>
        <taxon>Pirellulaceae</taxon>
        <taxon>Roseimaritima</taxon>
    </lineage>
</organism>
<dbReference type="InterPro" id="IPR001633">
    <property type="entry name" value="EAL_dom"/>
</dbReference>
<dbReference type="InterPro" id="IPR050706">
    <property type="entry name" value="Cyclic-di-GMP_PDE-like"/>
</dbReference>
<reference evidence="3 4" key="1">
    <citation type="submission" date="2019-08" db="EMBL/GenBank/DDBJ databases">
        <title>Deep-cultivation of Planctomycetes and their phenomic and genomic characterization uncovers novel biology.</title>
        <authorList>
            <person name="Wiegand S."/>
            <person name="Jogler M."/>
            <person name="Boedeker C."/>
            <person name="Pinto D."/>
            <person name="Vollmers J."/>
            <person name="Rivas-Marin E."/>
            <person name="Kohn T."/>
            <person name="Peeters S.H."/>
            <person name="Heuer A."/>
            <person name="Rast P."/>
            <person name="Oberbeckmann S."/>
            <person name="Bunk B."/>
            <person name="Jeske O."/>
            <person name="Meyerdierks A."/>
            <person name="Storesund J.E."/>
            <person name="Kallscheuer N."/>
            <person name="Luecker S."/>
            <person name="Lage O.M."/>
            <person name="Pohl T."/>
            <person name="Merkel B.J."/>
            <person name="Hornburger P."/>
            <person name="Mueller R.-W."/>
            <person name="Bruemmer F."/>
            <person name="Labrenz M."/>
            <person name="Spormann A.M."/>
            <person name="Op den Camp H."/>
            <person name="Overmann J."/>
            <person name="Amann R."/>
            <person name="Jetten M.S.M."/>
            <person name="Mascher T."/>
            <person name="Medema M.H."/>
            <person name="Devos D.P."/>
            <person name="Kaster A.-K."/>
            <person name="Ovreas L."/>
            <person name="Rohde M."/>
            <person name="Galperin M.Y."/>
            <person name="Jogler C."/>
        </authorList>
    </citation>
    <scope>NUCLEOTIDE SEQUENCE [LARGE SCALE GENOMIC DNA]</scope>
    <source>
        <strain evidence="3 4">UC8</strain>
    </source>
</reference>
<dbReference type="InterPro" id="IPR008984">
    <property type="entry name" value="SMAD_FHA_dom_sf"/>
</dbReference>
<dbReference type="Pfam" id="PF00563">
    <property type="entry name" value="EAL"/>
    <property type="match status" value="1"/>
</dbReference>
<dbReference type="PROSITE" id="PS50006">
    <property type="entry name" value="FHA_DOMAIN"/>
    <property type="match status" value="1"/>
</dbReference>
<feature type="domain" description="FHA" evidence="1">
    <location>
        <begin position="46"/>
        <end position="95"/>
    </location>
</feature>
<evidence type="ECO:0000313" key="4">
    <source>
        <dbReference type="Proteomes" id="UP000325286"/>
    </source>
</evidence>
<dbReference type="Proteomes" id="UP000325286">
    <property type="component" value="Chromosome"/>
</dbReference>
<protein>
    <submittedName>
        <fullName evidence="3">Cyclic-di-GMP phosphodiesterase AdrB</fullName>
        <ecNumber evidence="3">3.1.4.52</ecNumber>
    </submittedName>
</protein>
<dbReference type="KEGG" id="rul:UC8_54440"/>
<dbReference type="RefSeq" id="WP_068129924.1">
    <property type="nucleotide sequence ID" value="NZ_CP042914.1"/>
</dbReference>
<dbReference type="PANTHER" id="PTHR33121">
    <property type="entry name" value="CYCLIC DI-GMP PHOSPHODIESTERASE PDEF"/>
    <property type="match status" value="1"/>
</dbReference>
<dbReference type="EC" id="3.1.4.52" evidence="3"/>
<dbReference type="CDD" id="cd00060">
    <property type="entry name" value="FHA"/>
    <property type="match status" value="1"/>
</dbReference>